<name>A0A1F4XJ84_9BACT</name>
<comment type="catalytic activity">
    <reaction evidence="3">
        <text>D-glyceraldehyde 3-phosphate = dihydroxyacetone phosphate</text>
        <dbReference type="Rhea" id="RHEA:18585"/>
        <dbReference type="ChEBI" id="CHEBI:57642"/>
        <dbReference type="ChEBI" id="CHEBI:59776"/>
        <dbReference type="EC" id="5.3.1.1"/>
    </reaction>
</comment>
<dbReference type="PROSITE" id="PS51440">
    <property type="entry name" value="TIM_2"/>
    <property type="match status" value="1"/>
</dbReference>
<comment type="subcellular location">
    <subcellularLocation>
        <location evidence="3">Cytoplasm</location>
    </subcellularLocation>
</comment>
<keyword evidence="3" id="KW-0324">Glycolysis</keyword>
<dbReference type="InterPro" id="IPR035990">
    <property type="entry name" value="TIM_sf"/>
</dbReference>
<dbReference type="SUPFAM" id="SSF51351">
    <property type="entry name" value="Triosephosphate isomerase (TIM)"/>
    <property type="match status" value="1"/>
</dbReference>
<dbReference type="GO" id="GO:0004807">
    <property type="term" value="F:triose-phosphate isomerase activity"/>
    <property type="evidence" value="ECO:0007669"/>
    <property type="project" value="UniProtKB-EC"/>
</dbReference>
<evidence type="ECO:0000256" key="1">
    <source>
        <dbReference type="ARBA" id="ARBA00007422"/>
    </source>
</evidence>
<dbReference type="EC" id="5.3.1.1" evidence="3"/>
<dbReference type="Proteomes" id="UP000177614">
    <property type="component" value="Unassembled WGS sequence"/>
</dbReference>
<dbReference type="Pfam" id="PF00121">
    <property type="entry name" value="TIM"/>
    <property type="match status" value="1"/>
</dbReference>
<dbReference type="GO" id="GO:0019563">
    <property type="term" value="P:glycerol catabolic process"/>
    <property type="evidence" value="ECO:0007669"/>
    <property type="project" value="TreeGrafter"/>
</dbReference>
<dbReference type="CDD" id="cd00311">
    <property type="entry name" value="TIM"/>
    <property type="match status" value="1"/>
</dbReference>
<evidence type="ECO:0000256" key="2">
    <source>
        <dbReference type="ARBA" id="ARBA00023235"/>
    </source>
</evidence>
<protein>
    <recommendedName>
        <fullName evidence="3">Triosephosphate isomerase</fullName>
        <ecNumber evidence="3">5.3.1.1</ecNumber>
    </recommendedName>
</protein>
<comment type="subunit">
    <text evidence="3">Homodimer.</text>
</comment>
<dbReference type="GO" id="GO:0046166">
    <property type="term" value="P:glyceraldehyde-3-phosphate biosynthetic process"/>
    <property type="evidence" value="ECO:0007669"/>
    <property type="project" value="TreeGrafter"/>
</dbReference>
<dbReference type="PANTHER" id="PTHR21139:SF42">
    <property type="entry name" value="TRIOSEPHOSPHATE ISOMERASE"/>
    <property type="match status" value="1"/>
</dbReference>
<dbReference type="Gene3D" id="3.20.20.70">
    <property type="entry name" value="Aldolase class I"/>
    <property type="match status" value="1"/>
</dbReference>
<dbReference type="AlphaFoldDB" id="A0A1F4XJ84"/>
<proteinExistence type="inferred from homology"/>
<keyword evidence="3" id="KW-0312">Gluconeogenesis</keyword>
<dbReference type="UniPathway" id="UPA00138"/>
<dbReference type="GO" id="GO:0006094">
    <property type="term" value="P:gluconeogenesis"/>
    <property type="evidence" value="ECO:0007669"/>
    <property type="project" value="UniProtKB-UniPathway"/>
</dbReference>
<dbReference type="UniPathway" id="UPA00109">
    <property type="reaction ID" value="UER00189"/>
</dbReference>
<dbReference type="GO" id="GO:0005829">
    <property type="term" value="C:cytosol"/>
    <property type="evidence" value="ECO:0007669"/>
    <property type="project" value="TreeGrafter"/>
</dbReference>
<dbReference type="STRING" id="1817814.A2V81_00340"/>
<dbReference type="GO" id="GO:0006096">
    <property type="term" value="P:glycolytic process"/>
    <property type="evidence" value="ECO:0007669"/>
    <property type="project" value="UniProtKB-UniPathway"/>
</dbReference>
<comment type="caution">
    <text evidence="4">The sequence shown here is derived from an EMBL/GenBank/DDBJ whole genome shotgun (WGS) entry which is preliminary data.</text>
</comment>
<keyword evidence="3" id="KW-0963">Cytoplasm</keyword>
<organism evidence="4 5">
    <name type="scientific">Candidatus Abawacabacteria bacterium RBG_16_42_10</name>
    <dbReference type="NCBI Taxonomy" id="1817814"/>
    <lineage>
        <taxon>Bacteria</taxon>
        <taxon>Candidatus Abawacaibacteriota</taxon>
    </lineage>
</organism>
<sequence>MIIAANWKQYLSPKEENELLLEFGSSLKLHPKQELWIFPSLYSLMCLSKLAKALDMPVTIGAQDIAPTLDGALTGGIRADFIRGELVLIGHSERRKIFHEKITDIKKKLQVSLDANKRVILCVGEKKPISDEEIIEQLQTELDAYKEVIDGRKEQVIIAYEPWWAIGGNKTPTVQTIQKVIKLLHKLGFAQVLYGGSVDPHTIGKIVCPELAGFLIGRASTTMTVLQAILDQLTEM</sequence>
<keyword evidence="2 3" id="KW-0413">Isomerase</keyword>
<reference evidence="4 5" key="1">
    <citation type="journal article" date="2016" name="Nat. Commun.">
        <title>Thousands of microbial genomes shed light on interconnected biogeochemical processes in an aquifer system.</title>
        <authorList>
            <person name="Anantharaman K."/>
            <person name="Brown C.T."/>
            <person name="Hug L.A."/>
            <person name="Sharon I."/>
            <person name="Castelle C.J."/>
            <person name="Probst A.J."/>
            <person name="Thomas B.C."/>
            <person name="Singh A."/>
            <person name="Wilkins M.J."/>
            <person name="Karaoz U."/>
            <person name="Brodie E.L."/>
            <person name="Williams K.H."/>
            <person name="Hubbard S.S."/>
            <person name="Banfield J.F."/>
        </authorList>
    </citation>
    <scope>NUCLEOTIDE SEQUENCE [LARGE SCALE GENOMIC DNA]</scope>
</reference>
<evidence type="ECO:0000313" key="5">
    <source>
        <dbReference type="Proteomes" id="UP000177614"/>
    </source>
</evidence>
<dbReference type="PANTHER" id="PTHR21139">
    <property type="entry name" value="TRIOSEPHOSPHATE ISOMERASE"/>
    <property type="match status" value="1"/>
</dbReference>
<dbReference type="EMBL" id="MEWR01000022">
    <property type="protein sequence ID" value="OGC81689.1"/>
    <property type="molecule type" value="Genomic_DNA"/>
</dbReference>
<comment type="pathway">
    <text evidence="3">Carbohydrate biosynthesis; gluconeogenesis.</text>
</comment>
<dbReference type="InterPro" id="IPR000652">
    <property type="entry name" value="Triosephosphate_isomerase"/>
</dbReference>
<comment type="similarity">
    <text evidence="1 3">Belongs to the triosephosphate isomerase family.</text>
</comment>
<accession>A0A1F4XJ84</accession>
<evidence type="ECO:0000256" key="3">
    <source>
        <dbReference type="RuleBase" id="RU363013"/>
    </source>
</evidence>
<comment type="pathway">
    <text evidence="3">Carbohydrate degradation; glycolysis; D-glyceraldehyde 3-phosphate from glycerone phosphate: step 1/1.</text>
</comment>
<dbReference type="InterPro" id="IPR013785">
    <property type="entry name" value="Aldolase_TIM"/>
</dbReference>
<gene>
    <name evidence="4" type="ORF">A2V81_00340</name>
</gene>
<evidence type="ECO:0000313" key="4">
    <source>
        <dbReference type="EMBL" id="OGC81689.1"/>
    </source>
</evidence>